<sequence>MLSRIAARVPSRVIGGVQKRNMAGKMGVKKNFHVEEWNGKREITEKTFEFGPDNVPWLIGTCAAFPLFVYYWTKSEMEERKEFKGRLL</sequence>
<dbReference type="OrthoDB" id="41728at2759"/>
<keyword evidence="1" id="KW-0812">Transmembrane</keyword>
<gene>
    <name evidence="2" type="ORF">TrCOL_g8514</name>
</gene>
<dbReference type="EMBL" id="BRYA01000581">
    <property type="protein sequence ID" value="GMI24234.1"/>
    <property type="molecule type" value="Genomic_DNA"/>
</dbReference>
<organism evidence="2 3">
    <name type="scientific">Triparma columacea</name>
    <dbReference type="NCBI Taxonomy" id="722753"/>
    <lineage>
        <taxon>Eukaryota</taxon>
        <taxon>Sar</taxon>
        <taxon>Stramenopiles</taxon>
        <taxon>Ochrophyta</taxon>
        <taxon>Bolidophyceae</taxon>
        <taxon>Parmales</taxon>
        <taxon>Triparmaceae</taxon>
        <taxon>Triparma</taxon>
    </lineage>
</organism>
<name>A0A9W7FYJ7_9STRA</name>
<keyword evidence="1" id="KW-0472">Membrane</keyword>
<accession>A0A9W7FYJ7</accession>
<keyword evidence="1" id="KW-1133">Transmembrane helix</keyword>
<comment type="caution">
    <text evidence="2">The sequence shown here is derived from an EMBL/GenBank/DDBJ whole genome shotgun (WGS) entry which is preliminary data.</text>
</comment>
<keyword evidence="3" id="KW-1185">Reference proteome</keyword>
<feature type="transmembrane region" description="Helical" evidence="1">
    <location>
        <begin position="55"/>
        <end position="73"/>
    </location>
</feature>
<evidence type="ECO:0000256" key="1">
    <source>
        <dbReference type="SAM" id="Phobius"/>
    </source>
</evidence>
<protein>
    <submittedName>
        <fullName evidence="2">Uncharacterized protein</fullName>
    </submittedName>
</protein>
<proteinExistence type="predicted"/>
<reference evidence="3" key="1">
    <citation type="journal article" date="2023" name="Commun. Biol.">
        <title>Genome analysis of Parmales, the sister group of diatoms, reveals the evolutionary specialization of diatoms from phago-mixotrophs to photoautotrophs.</title>
        <authorList>
            <person name="Ban H."/>
            <person name="Sato S."/>
            <person name="Yoshikawa S."/>
            <person name="Yamada K."/>
            <person name="Nakamura Y."/>
            <person name="Ichinomiya M."/>
            <person name="Sato N."/>
            <person name="Blanc-Mathieu R."/>
            <person name="Endo H."/>
            <person name="Kuwata A."/>
            <person name="Ogata H."/>
        </authorList>
    </citation>
    <scope>NUCLEOTIDE SEQUENCE [LARGE SCALE GENOMIC DNA]</scope>
</reference>
<evidence type="ECO:0000313" key="3">
    <source>
        <dbReference type="Proteomes" id="UP001165065"/>
    </source>
</evidence>
<dbReference type="AlphaFoldDB" id="A0A9W7FYJ7"/>
<evidence type="ECO:0000313" key="2">
    <source>
        <dbReference type="EMBL" id="GMI24234.1"/>
    </source>
</evidence>
<dbReference type="Proteomes" id="UP001165065">
    <property type="component" value="Unassembled WGS sequence"/>
</dbReference>